<sequence length="231" mass="26855">MPSIEDDIKEEESEKELSRIFPLSKRGSREYQETGKCIGEGIRIEEDHQNVNFDKKEGNKCRAEKEATCRKVEEKRSGNQGKTETENDTSGKLEKKQVFEAFKNLQNQWKSLSEEEKAIYEKKADEANAERIKQAKEWWDNVDPELVKLENLRIDRINVKRKEQGLKREGKVKNPFFNGGKPAYAAFVKDMYSQNIVSGNPIENSKHVSEIWKTLSQQEKDFYRQSVSTNS</sequence>
<evidence type="ECO:0000256" key="1">
    <source>
        <dbReference type="SAM" id="Coils"/>
    </source>
</evidence>
<organism evidence="3 4">
    <name type="scientific">Smittium megazygosporum</name>
    <dbReference type="NCBI Taxonomy" id="133381"/>
    <lineage>
        <taxon>Eukaryota</taxon>
        <taxon>Fungi</taxon>
        <taxon>Fungi incertae sedis</taxon>
        <taxon>Zoopagomycota</taxon>
        <taxon>Kickxellomycotina</taxon>
        <taxon>Harpellomycetes</taxon>
        <taxon>Harpellales</taxon>
        <taxon>Legeriomycetaceae</taxon>
        <taxon>Smittium</taxon>
    </lineage>
</organism>
<evidence type="ECO:0000313" key="4">
    <source>
        <dbReference type="Proteomes" id="UP000245609"/>
    </source>
</evidence>
<protein>
    <recommendedName>
        <fullName evidence="5">HMG box domain-containing protein</fullName>
    </recommendedName>
</protein>
<dbReference type="InterPro" id="IPR036910">
    <property type="entry name" value="HMG_box_dom_sf"/>
</dbReference>
<evidence type="ECO:0000313" key="3">
    <source>
        <dbReference type="EMBL" id="PVV04633.1"/>
    </source>
</evidence>
<dbReference type="CDD" id="cd00084">
    <property type="entry name" value="HMG-box_SF"/>
    <property type="match status" value="1"/>
</dbReference>
<evidence type="ECO:0000256" key="2">
    <source>
        <dbReference type="SAM" id="MobiDB-lite"/>
    </source>
</evidence>
<dbReference type="STRING" id="133381.A0A2T9ZJ51"/>
<dbReference type="SUPFAM" id="SSF47095">
    <property type="entry name" value="HMG-box"/>
    <property type="match status" value="2"/>
</dbReference>
<keyword evidence="1" id="KW-0175">Coiled coil</keyword>
<proteinExistence type="predicted"/>
<gene>
    <name evidence="3" type="ORF">BB560_000856</name>
</gene>
<evidence type="ECO:0008006" key="5">
    <source>
        <dbReference type="Google" id="ProtNLM"/>
    </source>
</evidence>
<dbReference type="OrthoDB" id="1919336at2759"/>
<name>A0A2T9ZJ51_9FUNG</name>
<feature type="coiled-coil region" evidence="1">
    <location>
        <begin position="110"/>
        <end position="169"/>
    </location>
</feature>
<dbReference type="Proteomes" id="UP000245609">
    <property type="component" value="Unassembled WGS sequence"/>
</dbReference>
<dbReference type="AlphaFoldDB" id="A0A2T9ZJ51"/>
<feature type="region of interest" description="Disordered" evidence="2">
    <location>
        <begin position="1"/>
        <end position="28"/>
    </location>
</feature>
<keyword evidence="4" id="KW-1185">Reference proteome</keyword>
<comment type="caution">
    <text evidence="3">The sequence shown here is derived from an EMBL/GenBank/DDBJ whole genome shotgun (WGS) entry which is preliminary data.</text>
</comment>
<reference evidence="3 4" key="1">
    <citation type="journal article" date="2018" name="MBio">
        <title>Comparative Genomics Reveals the Core Gene Toolbox for the Fungus-Insect Symbiosis.</title>
        <authorList>
            <person name="Wang Y."/>
            <person name="Stata M."/>
            <person name="Wang W."/>
            <person name="Stajich J.E."/>
            <person name="White M.M."/>
            <person name="Moncalvo J.M."/>
        </authorList>
    </citation>
    <scope>NUCLEOTIDE SEQUENCE [LARGE SCALE GENOMIC DNA]</scope>
    <source>
        <strain evidence="3 4">SC-DP-2</strain>
    </source>
</reference>
<feature type="region of interest" description="Disordered" evidence="2">
    <location>
        <begin position="54"/>
        <end position="92"/>
    </location>
</feature>
<dbReference type="EMBL" id="MBFS01000099">
    <property type="protein sequence ID" value="PVV04633.1"/>
    <property type="molecule type" value="Genomic_DNA"/>
</dbReference>
<accession>A0A2T9ZJ51</accession>
<feature type="compositionally biased region" description="Acidic residues" evidence="2">
    <location>
        <begin position="1"/>
        <end position="14"/>
    </location>
</feature>
<dbReference type="Gene3D" id="1.10.30.10">
    <property type="entry name" value="High mobility group box domain"/>
    <property type="match status" value="2"/>
</dbReference>